<dbReference type="Proteomes" id="UP000887580">
    <property type="component" value="Unplaced"/>
</dbReference>
<protein>
    <submittedName>
        <fullName evidence="2">Uncharacterized protein</fullName>
    </submittedName>
</protein>
<accession>A0AC35FF46</accession>
<evidence type="ECO:0000313" key="1">
    <source>
        <dbReference type="Proteomes" id="UP000887580"/>
    </source>
</evidence>
<evidence type="ECO:0000313" key="2">
    <source>
        <dbReference type="WBParaSite" id="PS1159_v2.g16955.t1"/>
    </source>
</evidence>
<reference evidence="2" key="1">
    <citation type="submission" date="2022-11" db="UniProtKB">
        <authorList>
            <consortium name="WormBaseParasite"/>
        </authorList>
    </citation>
    <scope>IDENTIFICATION</scope>
</reference>
<sequence length="186" mass="21075">MFIDNDFFAAGEVIHQPWNVEKELIENSLDAKSGYIIVSLKDGGFEEIMIRDNGFILMIKKKLHTDFIPPKLKSVDDVYKILTIGFRGYKRNGIEDGVRIVIQGKERTKQVEHHIEAGTTIVVTDIFKIYSPSDIGRSNNKITKLVTDYAYANPEIKFVLQIPAFAFRTPNLATSNQKEWIAGILG</sequence>
<proteinExistence type="predicted"/>
<organism evidence="1 2">
    <name type="scientific">Panagrolaimus sp. PS1159</name>
    <dbReference type="NCBI Taxonomy" id="55785"/>
    <lineage>
        <taxon>Eukaryota</taxon>
        <taxon>Metazoa</taxon>
        <taxon>Ecdysozoa</taxon>
        <taxon>Nematoda</taxon>
        <taxon>Chromadorea</taxon>
        <taxon>Rhabditida</taxon>
        <taxon>Tylenchina</taxon>
        <taxon>Panagrolaimomorpha</taxon>
        <taxon>Panagrolaimoidea</taxon>
        <taxon>Panagrolaimidae</taxon>
        <taxon>Panagrolaimus</taxon>
    </lineage>
</organism>
<dbReference type="WBParaSite" id="PS1159_v2.g16955.t1">
    <property type="protein sequence ID" value="PS1159_v2.g16955.t1"/>
    <property type="gene ID" value="PS1159_v2.g16955"/>
</dbReference>
<name>A0AC35FF46_9BILA</name>